<dbReference type="NCBIfam" id="TIGR01509">
    <property type="entry name" value="HAD-SF-IA-v3"/>
    <property type="match status" value="1"/>
</dbReference>
<reference evidence="5 6" key="1">
    <citation type="journal article" date="2018" name="MBio">
        <title>Comparative Genomics Reveals the Core Gene Toolbox for the Fungus-Insect Symbiosis.</title>
        <authorList>
            <person name="Wang Y."/>
            <person name="Stata M."/>
            <person name="Wang W."/>
            <person name="Stajich J.E."/>
            <person name="White M.M."/>
            <person name="Moncalvo J.M."/>
        </authorList>
    </citation>
    <scope>NUCLEOTIDE SEQUENCE [LARGE SCALE GENOMIC DNA]</scope>
    <source>
        <strain evidence="5 6">SWE-8-4</strain>
    </source>
</reference>
<keyword evidence="6" id="KW-1185">Reference proteome</keyword>
<sequence>MSNSTNVQTKVCIFDVDGTILDTETLYTEAINSALEEYGQVMKLETKLKMMGRDSISATKILLEDTKIPLTCEEFISKVDVFKNKVFKNTQFLAGAEKLIRHLYDCKIPIAIATSSAKNFFELKITNHKDLFSLFGQNITCGDDPAVKNPKPNPDIYLLAKDRLGLAQVDPSECLVFEDAVNGVKSGVNANMNVVWIPDLRFCELADIPSHKHGASKVITSLEDFLPEHFGLPPYKI</sequence>
<evidence type="ECO:0000256" key="3">
    <source>
        <dbReference type="ARBA" id="ARBA00022801"/>
    </source>
</evidence>
<dbReference type="EMBL" id="MBFR01000014">
    <property type="protein sequence ID" value="PVU97319.1"/>
    <property type="molecule type" value="Genomic_DNA"/>
</dbReference>
<proteinExistence type="predicted"/>
<keyword evidence="3" id="KW-0378">Hydrolase</keyword>
<dbReference type="FunFam" id="3.40.50.1000:FF:000055">
    <property type="entry name" value="Haloacid dehalogenase-like hydrolase family protein"/>
    <property type="match status" value="1"/>
</dbReference>
<dbReference type="OrthoDB" id="40579at2759"/>
<dbReference type="PANTHER" id="PTHR18901">
    <property type="entry name" value="2-DEOXYGLUCOSE-6-PHOSPHATE PHOSPHATASE 2"/>
    <property type="match status" value="1"/>
</dbReference>
<protein>
    <recommendedName>
        <fullName evidence="7">FCP1 homology domain-containing protein</fullName>
    </recommendedName>
</protein>
<evidence type="ECO:0000313" key="5">
    <source>
        <dbReference type="EMBL" id="PVU97319.1"/>
    </source>
</evidence>
<dbReference type="Gene3D" id="1.10.150.240">
    <property type="entry name" value="Putative phosphatase, domain 2"/>
    <property type="match status" value="1"/>
</dbReference>
<dbReference type="GO" id="GO:0016791">
    <property type="term" value="F:phosphatase activity"/>
    <property type="evidence" value="ECO:0007669"/>
    <property type="project" value="TreeGrafter"/>
</dbReference>
<evidence type="ECO:0000256" key="4">
    <source>
        <dbReference type="ARBA" id="ARBA00022842"/>
    </source>
</evidence>
<comment type="caution">
    <text evidence="5">The sequence shown here is derived from an EMBL/GenBank/DDBJ whole genome shotgun (WGS) entry which is preliminary data.</text>
</comment>
<dbReference type="SFLD" id="SFLDS00003">
    <property type="entry name" value="Haloacid_Dehalogenase"/>
    <property type="match status" value="1"/>
</dbReference>
<dbReference type="FunFam" id="1.10.150.240:FF:000001">
    <property type="entry name" value="Haloacid dehalogenase-like hydrolase domain"/>
    <property type="match status" value="1"/>
</dbReference>
<gene>
    <name evidence="5" type="ORF">BB561_000646</name>
</gene>
<dbReference type="GO" id="GO:0046872">
    <property type="term" value="F:metal ion binding"/>
    <property type="evidence" value="ECO:0007669"/>
    <property type="project" value="UniProtKB-KW"/>
</dbReference>
<dbReference type="STRING" id="133385.A0A2T9YYC5"/>
<dbReference type="AlphaFoldDB" id="A0A2T9YYC5"/>
<dbReference type="InterPro" id="IPR036412">
    <property type="entry name" value="HAD-like_sf"/>
</dbReference>
<keyword evidence="4" id="KW-0460">Magnesium</keyword>
<dbReference type="SUPFAM" id="SSF56784">
    <property type="entry name" value="HAD-like"/>
    <property type="match status" value="1"/>
</dbReference>
<dbReference type="InterPro" id="IPR041492">
    <property type="entry name" value="HAD_2"/>
</dbReference>
<dbReference type="InterPro" id="IPR006439">
    <property type="entry name" value="HAD-SF_hydro_IA"/>
</dbReference>
<evidence type="ECO:0008006" key="7">
    <source>
        <dbReference type="Google" id="ProtNLM"/>
    </source>
</evidence>
<dbReference type="InterPro" id="IPR023198">
    <property type="entry name" value="PGP-like_dom2"/>
</dbReference>
<evidence type="ECO:0000313" key="6">
    <source>
        <dbReference type="Proteomes" id="UP000245383"/>
    </source>
</evidence>
<evidence type="ECO:0000256" key="1">
    <source>
        <dbReference type="ARBA" id="ARBA00001946"/>
    </source>
</evidence>
<dbReference type="InterPro" id="IPR023214">
    <property type="entry name" value="HAD_sf"/>
</dbReference>
<dbReference type="Proteomes" id="UP000245383">
    <property type="component" value="Unassembled WGS sequence"/>
</dbReference>
<dbReference type="Gene3D" id="3.40.50.1000">
    <property type="entry name" value="HAD superfamily/HAD-like"/>
    <property type="match status" value="1"/>
</dbReference>
<comment type="cofactor">
    <cofactor evidence="1">
        <name>Mg(2+)</name>
        <dbReference type="ChEBI" id="CHEBI:18420"/>
    </cofactor>
</comment>
<evidence type="ECO:0000256" key="2">
    <source>
        <dbReference type="ARBA" id="ARBA00022723"/>
    </source>
</evidence>
<name>A0A2T9YYC5_9FUNG</name>
<dbReference type="SFLD" id="SFLDG01129">
    <property type="entry name" value="C1.5:_HAD__Beta-PGM__Phosphata"/>
    <property type="match status" value="1"/>
</dbReference>
<accession>A0A2T9YYC5</accession>
<keyword evidence="2" id="KW-0479">Metal-binding</keyword>
<dbReference type="PANTHER" id="PTHR18901:SF38">
    <property type="entry name" value="PSEUDOURIDINE-5'-PHOSPHATASE"/>
    <property type="match status" value="1"/>
</dbReference>
<organism evidence="5 6">
    <name type="scientific">Smittium simulii</name>
    <dbReference type="NCBI Taxonomy" id="133385"/>
    <lineage>
        <taxon>Eukaryota</taxon>
        <taxon>Fungi</taxon>
        <taxon>Fungi incertae sedis</taxon>
        <taxon>Zoopagomycota</taxon>
        <taxon>Kickxellomycotina</taxon>
        <taxon>Harpellomycetes</taxon>
        <taxon>Harpellales</taxon>
        <taxon>Legeriomycetaceae</taxon>
        <taxon>Smittium</taxon>
    </lineage>
</organism>
<dbReference type="Pfam" id="PF13419">
    <property type="entry name" value="HAD_2"/>
    <property type="match status" value="1"/>
</dbReference>